<dbReference type="Gene3D" id="3.60.21.10">
    <property type="match status" value="1"/>
</dbReference>
<dbReference type="AlphaFoldDB" id="A0A927GW62"/>
<reference evidence="10" key="1">
    <citation type="submission" date="2020-09" db="EMBL/GenBank/DDBJ databases">
        <authorList>
            <person name="Yoon J.-W."/>
        </authorList>
    </citation>
    <scope>NUCLEOTIDE SEQUENCE</scope>
    <source>
        <strain evidence="10">KMU-158</strain>
    </source>
</reference>
<gene>
    <name evidence="10" type="ORF">IB286_06300</name>
</gene>
<evidence type="ECO:0000259" key="9">
    <source>
        <dbReference type="Pfam" id="PF00149"/>
    </source>
</evidence>
<comment type="similarity">
    <text evidence="2">Belongs to the Ap4A hydrolase family.</text>
</comment>
<comment type="catalytic activity">
    <reaction evidence="8">
        <text>P(1),P(4)-bis(5'-adenosyl) tetraphosphate + H2O = 2 ADP + 2 H(+)</text>
        <dbReference type="Rhea" id="RHEA:24252"/>
        <dbReference type="ChEBI" id="CHEBI:15377"/>
        <dbReference type="ChEBI" id="CHEBI:15378"/>
        <dbReference type="ChEBI" id="CHEBI:58141"/>
        <dbReference type="ChEBI" id="CHEBI:456216"/>
        <dbReference type="EC" id="3.6.1.41"/>
    </reaction>
</comment>
<evidence type="ECO:0000313" key="11">
    <source>
        <dbReference type="Proteomes" id="UP000610558"/>
    </source>
</evidence>
<dbReference type="GO" id="GO:0008803">
    <property type="term" value="F:bis(5'-nucleosyl)-tetraphosphatase (symmetrical) activity"/>
    <property type="evidence" value="ECO:0007669"/>
    <property type="project" value="UniProtKB-EC"/>
</dbReference>
<protein>
    <recommendedName>
        <fullName evidence="3">bis(5'-nucleosyl)-tetraphosphatase (symmetrical)</fullName>
        <ecNumber evidence="3">3.6.1.41</ecNumber>
    </recommendedName>
    <alternativeName>
        <fullName evidence="6">Ap4A hydrolase</fullName>
    </alternativeName>
    <alternativeName>
        <fullName evidence="5">Diadenosine 5',5'''-P1,P4-tetraphosphate pyrophosphohydrolase</fullName>
    </alternativeName>
    <alternativeName>
        <fullName evidence="7">Diadenosine tetraphosphatase</fullName>
    </alternativeName>
</protein>
<dbReference type="InterPro" id="IPR029052">
    <property type="entry name" value="Metallo-depent_PP-like"/>
</dbReference>
<dbReference type="PANTHER" id="PTHR40942">
    <property type="match status" value="1"/>
</dbReference>
<dbReference type="InterPro" id="IPR004617">
    <property type="entry name" value="ApaH"/>
</dbReference>
<dbReference type="Proteomes" id="UP000610558">
    <property type="component" value="Unassembled WGS sequence"/>
</dbReference>
<evidence type="ECO:0000256" key="4">
    <source>
        <dbReference type="ARBA" id="ARBA00022801"/>
    </source>
</evidence>
<evidence type="ECO:0000256" key="3">
    <source>
        <dbReference type="ARBA" id="ARBA00012506"/>
    </source>
</evidence>
<dbReference type="NCBIfam" id="TIGR00668">
    <property type="entry name" value="apaH"/>
    <property type="match status" value="1"/>
</dbReference>
<evidence type="ECO:0000256" key="8">
    <source>
        <dbReference type="ARBA" id="ARBA00049417"/>
    </source>
</evidence>
<dbReference type="PIRSF" id="PIRSF000903">
    <property type="entry name" value="B5n-ttraPtase_sm"/>
    <property type="match status" value="1"/>
</dbReference>
<keyword evidence="11" id="KW-1185">Reference proteome</keyword>
<dbReference type="NCBIfam" id="NF001204">
    <property type="entry name" value="PRK00166.1"/>
    <property type="match status" value="1"/>
</dbReference>
<evidence type="ECO:0000256" key="5">
    <source>
        <dbReference type="ARBA" id="ARBA00031248"/>
    </source>
</evidence>
<dbReference type="PANTHER" id="PTHR40942:SF4">
    <property type="entry name" value="CYTOCHROME C5"/>
    <property type="match status" value="1"/>
</dbReference>
<comment type="function">
    <text evidence="1">Hydrolyzes diadenosine 5',5'''-P1,P4-tetraphosphate to yield ADP.</text>
</comment>
<evidence type="ECO:0000313" key="10">
    <source>
        <dbReference type="EMBL" id="MBD2858617.1"/>
    </source>
</evidence>
<dbReference type="CDD" id="cd07422">
    <property type="entry name" value="MPP_ApaH"/>
    <property type="match status" value="1"/>
</dbReference>
<proteinExistence type="inferred from homology"/>
<accession>A0A927GW62</accession>
<evidence type="ECO:0000256" key="1">
    <source>
        <dbReference type="ARBA" id="ARBA00003413"/>
    </source>
</evidence>
<dbReference type="InterPro" id="IPR004843">
    <property type="entry name" value="Calcineurin-like_PHP"/>
</dbReference>
<dbReference type="SUPFAM" id="SSF56300">
    <property type="entry name" value="Metallo-dependent phosphatases"/>
    <property type="match status" value="1"/>
</dbReference>
<dbReference type="EC" id="3.6.1.41" evidence="3"/>
<organism evidence="10 11">
    <name type="scientific">Spongiibacter pelagi</name>
    <dbReference type="NCBI Taxonomy" id="2760804"/>
    <lineage>
        <taxon>Bacteria</taxon>
        <taxon>Pseudomonadati</taxon>
        <taxon>Pseudomonadota</taxon>
        <taxon>Gammaproteobacteria</taxon>
        <taxon>Cellvibrionales</taxon>
        <taxon>Spongiibacteraceae</taxon>
        <taxon>Spongiibacter</taxon>
    </lineage>
</organism>
<evidence type="ECO:0000256" key="2">
    <source>
        <dbReference type="ARBA" id="ARBA00005419"/>
    </source>
</evidence>
<sequence length="271" mass="30649">MARYAIGDLQGCYQPLRQLLDQIAFDPANDQLWLVGDLVNRGPDSLETLRFLHSIRDSLRITLGNHDLHVIALAKGYTDRGRHPTLEALLNAPDCLELMNWLQQQRLAYRDPSGDYLMSHAGIPAIWSSEQALSLAAELEAVLQSDKAEAFFLEMYGNTPLCWSDDLHGVDRLRAITNYFTRMRACQQDGTLELKFKGIAADIPAGYRPWFEWQATSARKETLLFGHWAALECQTGRDDIIALDSGCVWGRCMTLLNLDTRELHHCDCSKP</sequence>
<keyword evidence="4 10" id="KW-0378">Hydrolase</keyword>
<name>A0A927GW62_9GAMM</name>
<dbReference type="RefSeq" id="WP_190763674.1">
    <property type="nucleotide sequence ID" value="NZ_JACXLD010000003.1"/>
</dbReference>
<evidence type="ECO:0000256" key="7">
    <source>
        <dbReference type="ARBA" id="ARBA00033210"/>
    </source>
</evidence>
<evidence type="ECO:0000256" key="6">
    <source>
        <dbReference type="ARBA" id="ARBA00032248"/>
    </source>
</evidence>
<dbReference type="Pfam" id="PF00149">
    <property type="entry name" value="Metallophos"/>
    <property type="match status" value="1"/>
</dbReference>
<comment type="caution">
    <text evidence="10">The sequence shown here is derived from an EMBL/GenBank/DDBJ whole genome shotgun (WGS) entry which is preliminary data.</text>
</comment>
<dbReference type="EMBL" id="JACXLD010000003">
    <property type="protein sequence ID" value="MBD2858617.1"/>
    <property type="molecule type" value="Genomic_DNA"/>
</dbReference>
<feature type="domain" description="Calcineurin-like phosphoesterase" evidence="9">
    <location>
        <begin position="5"/>
        <end position="135"/>
    </location>
</feature>